<evidence type="ECO:0000313" key="7">
    <source>
        <dbReference type="Proteomes" id="UP000267464"/>
    </source>
</evidence>
<dbReference type="InterPro" id="IPR015797">
    <property type="entry name" value="NUDIX_hydrolase-like_dom_sf"/>
</dbReference>
<dbReference type="RefSeq" id="WP_124538827.1">
    <property type="nucleotide sequence ID" value="NZ_QUSW01000001.1"/>
</dbReference>
<keyword evidence="2" id="KW-0479">Metal-binding</keyword>
<comment type="caution">
    <text evidence="6">The sequence shown here is derived from an EMBL/GenBank/DDBJ whole genome shotgun (WGS) entry which is preliminary data.</text>
</comment>
<dbReference type="Proteomes" id="UP000267464">
    <property type="component" value="Unassembled WGS sequence"/>
</dbReference>
<comment type="cofactor">
    <cofactor evidence="1">
        <name>Mg(2+)</name>
        <dbReference type="ChEBI" id="CHEBI:18420"/>
    </cofactor>
</comment>
<dbReference type="InterPro" id="IPR050241">
    <property type="entry name" value="NAD-cap_RNA_hydrolase_NudC"/>
</dbReference>
<dbReference type="SUPFAM" id="SSF55811">
    <property type="entry name" value="Nudix"/>
    <property type="match status" value="1"/>
</dbReference>
<dbReference type="OrthoDB" id="9791656at2"/>
<organism evidence="6 7">
    <name type="scientific">Piscinibacter terrae</name>
    <dbReference type="NCBI Taxonomy" id="2496871"/>
    <lineage>
        <taxon>Bacteria</taxon>
        <taxon>Pseudomonadati</taxon>
        <taxon>Pseudomonadota</taxon>
        <taxon>Betaproteobacteria</taxon>
        <taxon>Burkholderiales</taxon>
        <taxon>Sphaerotilaceae</taxon>
        <taxon>Piscinibacter</taxon>
    </lineage>
</organism>
<dbReference type="EMBL" id="QUSW01000001">
    <property type="protein sequence ID" value="RQP26153.1"/>
    <property type="molecule type" value="Genomic_DNA"/>
</dbReference>
<dbReference type="InterPro" id="IPR000086">
    <property type="entry name" value="NUDIX_hydrolase_dom"/>
</dbReference>
<keyword evidence="4" id="KW-0460">Magnesium</keyword>
<dbReference type="Pfam" id="PF14803">
    <property type="entry name" value="Zn_ribbon_Nudix"/>
    <property type="match status" value="1"/>
</dbReference>
<dbReference type="Pfam" id="PF00293">
    <property type="entry name" value="NUDIX"/>
    <property type="match status" value="1"/>
</dbReference>
<sequence>MTAPVPYKFCPQCATELRYVTQDEDGGPKSRLRCPACNWTHWNNPTPVLAAVIELADRNGQVLLARNAAWPGKFFGLITGFMEAGETPEDGIRREVAEETSLSVDALKLIGVYDFQRMNQVIIVYHALSRGEIKLSPELAEYRLYEPEELKCWPAGTGYGLADWLRSRGIEPDFIELPPRPQSN</sequence>
<evidence type="ECO:0000259" key="5">
    <source>
        <dbReference type="PROSITE" id="PS51462"/>
    </source>
</evidence>
<keyword evidence="3" id="KW-0378">Hydrolase</keyword>
<keyword evidence="7" id="KW-1185">Reference proteome</keyword>
<dbReference type="GO" id="GO:0006742">
    <property type="term" value="P:NADP+ catabolic process"/>
    <property type="evidence" value="ECO:0007669"/>
    <property type="project" value="TreeGrafter"/>
</dbReference>
<accession>A0A3N7HWC2</accession>
<protein>
    <submittedName>
        <fullName evidence="6">NUDIX domain-containing protein</fullName>
    </submittedName>
</protein>
<dbReference type="GO" id="GO:0019677">
    <property type="term" value="P:NAD+ catabolic process"/>
    <property type="evidence" value="ECO:0007669"/>
    <property type="project" value="TreeGrafter"/>
</dbReference>
<reference evidence="6 7" key="2">
    <citation type="submission" date="2018-12" db="EMBL/GenBank/DDBJ databases">
        <title>Rhizobacter gummiphilus sp. nov., a rubber-degrading bacterium isolated from the soil of a botanical garden in Japan.</title>
        <authorList>
            <person name="Shunsuke S.S."/>
        </authorList>
    </citation>
    <scope>NUCLEOTIDE SEQUENCE [LARGE SCALE GENOMIC DNA]</scope>
    <source>
        <strain evidence="6 7">S-16</strain>
    </source>
</reference>
<proteinExistence type="predicted"/>
<dbReference type="PANTHER" id="PTHR42904">
    <property type="entry name" value="NUDIX HYDROLASE, NUDC SUBFAMILY"/>
    <property type="match status" value="1"/>
</dbReference>
<evidence type="ECO:0000256" key="4">
    <source>
        <dbReference type="ARBA" id="ARBA00022842"/>
    </source>
</evidence>
<dbReference type="InterPro" id="IPR029401">
    <property type="entry name" value="Nudix_N"/>
</dbReference>
<dbReference type="GO" id="GO:0035529">
    <property type="term" value="F:NADH pyrophosphatase activity"/>
    <property type="evidence" value="ECO:0007669"/>
    <property type="project" value="TreeGrafter"/>
</dbReference>
<dbReference type="PANTHER" id="PTHR42904:SF12">
    <property type="entry name" value="ADP-RIBOSE PYROPHOSPHATASE-RELATED"/>
    <property type="match status" value="1"/>
</dbReference>
<feature type="domain" description="Nudix hydrolase" evidence="5">
    <location>
        <begin position="46"/>
        <end position="167"/>
    </location>
</feature>
<dbReference type="GO" id="GO:0005829">
    <property type="term" value="C:cytosol"/>
    <property type="evidence" value="ECO:0007669"/>
    <property type="project" value="TreeGrafter"/>
</dbReference>
<evidence type="ECO:0000256" key="2">
    <source>
        <dbReference type="ARBA" id="ARBA00022723"/>
    </source>
</evidence>
<evidence type="ECO:0000256" key="1">
    <source>
        <dbReference type="ARBA" id="ARBA00001946"/>
    </source>
</evidence>
<gene>
    <name evidence="6" type="ORF">DZC73_03690</name>
</gene>
<name>A0A3N7HWC2_9BURK</name>
<dbReference type="GO" id="GO:0046872">
    <property type="term" value="F:metal ion binding"/>
    <property type="evidence" value="ECO:0007669"/>
    <property type="project" value="UniProtKB-KW"/>
</dbReference>
<dbReference type="Gene3D" id="3.90.79.10">
    <property type="entry name" value="Nucleoside Triphosphate Pyrophosphohydrolase"/>
    <property type="match status" value="1"/>
</dbReference>
<evidence type="ECO:0000313" key="6">
    <source>
        <dbReference type="EMBL" id="RQP26153.1"/>
    </source>
</evidence>
<dbReference type="AlphaFoldDB" id="A0A3N7HWC2"/>
<evidence type="ECO:0000256" key="3">
    <source>
        <dbReference type="ARBA" id="ARBA00022801"/>
    </source>
</evidence>
<dbReference type="PROSITE" id="PS51462">
    <property type="entry name" value="NUDIX"/>
    <property type="match status" value="1"/>
</dbReference>
<reference evidence="6 7" key="1">
    <citation type="submission" date="2018-08" db="EMBL/GenBank/DDBJ databases">
        <authorList>
            <person name="Khan S.A."/>
            <person name="Jeon C.O."/>
            <person name="Chun B.H."/>
            <person name="Jeong S.E."/>
        </authorList>
    </citation>
    <scope>NUCLEOTIDE SEQUENCE [LARGE SCALE GENOMIC DNA]</scope>
    <source>
        <strain evidence="6 7">S-16</strain>
    </source>
</reference>